<dbReference type="EMBL" id="CAMPGE010007456">
    <property type="protein sequence ID" value="CAI2366372.1"/>
    <property type="molecule type" value="Genomic_DNA"/>
</dbReference>
<gene>
    <name evidence="3" type="ORF">ECRASSUSDP1_LOCUS7645</name>
</gene>
<organism evidence="3 4">
    <name type="scientific">Euplotes crassus</name>
    <dbReference type="NCBI Taxonomy" id="5936"/>
    <lineage>
        <taxon>Eukaryota</taxon>
        <taxon>Sar</taxon>
        <taxon>Alveolata</taxon>
        <taxon>Ciliophora</taxon>
        <taxon>Intramacronucleata</taxon>
        <taxon>Spirotrichea</taxon>
        <taxon>Hypotrichia</taxon>
        <taxon>Euplotida</taxon>
        <taxon>Euplotidae</taxon>
        <taxon>Moneuplotes</taxon>
    </lineage>
</organism>
<feature type="compositionally biased region" description="Basic and acidic residues" evidence="2">
    <location>
        <begin position="388"/>
        <end position="404"/>
    </location>
</feature>
<accession>A0AAD1XCT0</accession>
<protein>
    <submittedName>
        <fullName evidence="3">Uncharacterized protein</fullName>
    </submittedName>
</protein>
<feature type="compositionally biased region" description="Polar residues" evidence="2">
    <location>
        <begin position="442"/>
        <end position="453"/>
    </location>
</feature>
<feature type="region of interest" description="Disordered" evidence="2">
    <location>
        <begin position="381"/>
        <end position="404"/>
    </location>
</feature>
<feature type="coiled-coil region" evidence="1">
    <location>
        <begin position="45"/>
        <end position="76"/>
    </location>
</feature>
<reference evidence="3" key="1">
    <citation type="submission" date="2023-07" db="EMBL/GenBank/DDBJ databases">
        <authorList>
            <consortium name="AG Swart"/>
            <person name="Singh M."/>
            <person name="Singh A."/>
            <person name="Seah K."/>
            <person name="Emmerich C."/>
        </authorList>
    </citation>
    <scope>NUCLEOTIDE SEQUENCE</scope>
    <source>
        <strain evidence="3">DP1</strain>
    </source>
</reference>
<sequence>MANLVDPLKVGAYGVKRPLEEKQDKIKQLEANHKRYYPVDNHGQLDEWAAVIKNQEEQYKNEMERNRIERKLHQQQYAKDLSKGIEDKKMNHNFDKMVHDHDVRAMLDKQKEVAHLQRGLQDRQKEDKVLLGQIYQNQIDQKNKRLDNEHKMEKELEKMQIDRLKGIDPAAYDKLKKQAYQKEIQENLDQRKQMKQYEMALRENSVRESRKLMDDYARKEMINEQEYKNKFSRFDQGMVDRQKNYSNYVIKPTLEKQSKLDQIESKNMAEYNKKREENELGREAWRKAQLMNTSTEQRNQMAELSKQRMLDNEFRQIETKNTSERANEINTFDQMIKDDKKKRQDMYREMLSSQIQYNKGLKAMGNMTYVEKKLNKMDLRAYKNNGKVPEDKKNSSPKKQTYEEQQRRLDAYGYGRYISKAPSVNVIESYNGNSHSLERNQPAGQNMNNSYTVGAQPYHTVNQRDHSATPHSRRATNSTRADPSNRSLRNAGAISMSQEQRPAGSPSGVFHYRNQAL</sequence>
<evidence type="ECO:0000313" key="3">
    <source>
        <dbReference type="EMBL" id="CAI2366372.1"/>
    </source>
</evidence>
<name>A0AAD1XCT0_EUPCR</name>
<evidence type="ECO:0000313" key="4">
    <source>
        <dbReference type="Proteomes" id="UP001295684"/>
    </source>
</evidence>
<evidence type="ECO:0000256" key="2">
    <source>
        <dbReference type="SAM" id="MobiDB-lite"/>
    </source>
</evidence>
<comment type="caution">
    <text evidence="3">The sequence shown here is derived from an EMBL/GenBank/DDBJ whole genome shotgun (WGS) entry which is preliminary data.</text>
</comment>
<feature type="region of interest" description="Disordered" evidence="2">
    <location>
        <begin position="433"/>
        <end position="517"/>
    </location>
</feature>
<keyword evidence="4" id="KW-1185">Reference proteome</keyword>
<dbReference type="Proteomes" id="UP001295684">
    <property type="component" value="Unassembled WGS sequence"/>
</dbReference>
<proteinExistence type="predicted"/>
<feature type="compositionally biased region" description="Polar residues" evidence="2">
    <location>
        <begin position="475"/>
        <end position="488"/>
    </location>
</feature>
<dbReference type="AlphaFoldDB" id="A0AAD1XCT0"/>
<evidence type="ECO:0000256" key="1">
    <source>
        <dbReference type="SAM" id="Coils"/>
    </source>
</evidence>
<keyword evidence="1" id="KW-0175">Coiled coil</keyword>